<evidence type="ECO:0000313" key="7">
    <source>
        <dbReference type="EMBL" id="CAK0872377.1"/>
    </source>
</evidence>
<evidence type="ECO:0000256" key="1">
    <source>
        <dbReference type="ARBA" id="ARBA00004141"/>
    </source>
</evidence>
<evidence type="ECO:0000256" key="4">
    <source>
        <dbReference type="ARBA" id="ARBA00023136"/>
    </source>
</evidence>
<dbReference type="InterPro" id="IPR023271">
    <property type="entry name" value="Aquaporin-like"/>
</dbReference>
<evidence type="ECO:0000313" key="9">
    <source>
        <dbReference type="Proteomes" id="UP001189429"/>
    </source>
</evidence>
<dbReference type="EMBL" id="CAUYUJ010017863">
    <property type="protein sequence ID" value="CAK0878589.1"/>
    <property type="molecule type" value="Genomic_DNA"/>
</dbReference>
<sequence>MRVAALASVACCLSMVVAGGLKSAAEGNPTIQTFVLAALFPVNLLLILLTGGVLITSTPATVTAAVFEGRLPLFADREDACAGLARQSSARRLALRRLCHGL</sequence>
<proteinExistence type="predicted"/>
<evidence type="ECO:0000313" key="8">
    <source>
        <dbReference type="EMBL" id="CAK0878589.1"/>
    </source>
</evidence>
<evidence type="ECO:0000256" key="6">
    <source>
        <dbReference type="SAM" id="SignalP"/>
    </source>
</evidence>
<protein>
    <submittedName>
        <fullName evidence="7">Uncharacterized protein</fullName>
    </submittedName>
</protein>
<name>A0ABN9VH19_9DINO</name>
<accession>A0ABN9VH19</accession>
<keyword evidence="6" id="KW-0732">Signal</keyword>
<organism evidence="7 9">
    <name type="scientific">Prorocentrum cordatum</name>
    <dbReference type="NCBI Taxonomy" id="2364126"/>
    <lineage>
        <taxon>Eukaryota</taxon>
        <taxon>Sar</taxon>
        <taxon>Alveolata</taxon>
        <taxon>Dinophyceae</taxon>
        <taxon>Prorocentrales</taxon>
        <taxon>Prorocentraceae</taxon>
        <taxon>Prorocentrum</taxon>
    </lineage>
</organism>
<evidence type="ECO:0000256" key="3">
    <source>
        <dbReference type="ARBA" id="ARBA00022989"/>
    </source>
</evidence>
<keyword evidence="3 5" id="KW-1133">Transmembrane helix</keyword>
<evidence type="ECO:0000256" key="2">
    <source>
        <dbReference type="ARBA" id="ARBA00022692"/>
    </source>
</evidence>
<feature type="transmembrane region" description="Helical" evidence="5">
    <location>
        <begin position="34"/>
        <end position="55"/>
    </location>
</feature>
<gene>
    <name evidence="7" type="ORF">PCOR1329_LOCUS57867</name>
    <name evidence="8" type="ORF">PCOR1329_LOCUS62304</name>
</gene>
<comment type="caution">
    <text evidence="7">The sequence shown here is derived from an EMBL/GenBank/DDBJ whole genome shotgun (WGS) entry which is preliminary data.</text>
</comment>
<evidence type="ECO:0000256" key="5">
    <source>
        <dbReference type="SAM" id="Phobius"/>
    </source>
</evidence>
<dbReference type="Proteomes" id="UP001189429">
    <property type="component" value="Unassembled WGS sequence"/>
</dbReference>
<keyword evidence="4 5" id="KW-0472">Membrane</keyword>
<dbReference type="EMBL" id="CAUYUJ010017166">
    <property type="protein sequence ID" value="CAK0872377.1"/>
    <property type="molecule type" value="Genomic_DNA"/>
</dbReference>
<dbReference type="Gene3D" id="1.20.1080.10">
    <property type="entry name" value="Glycerol uptake facilitator protein"/>
    <property type="match status" value="1"/>
</dbReference>
<reference evidence="7" key="1">
    <citation type="submission" date="2023-10" db="EMBL/GenBank/DDBJ databases">
        <authorList>
            <person name="Chen Y."/>
            <person name="Shah S."/>
            <person name="Dougan E. K."/>
            <person name="Thang M."/>
            <person name="Chan C."/>
        </authorList>
    </citation>
    <scope>NUCLEOTIDE SEQUENCE [LARGE SCALE GENOMIC DNA]</scope>
</reference>
<comment type="subcellular location">
    <subcellularLocation>
        <location evidence="1">Membrane</location>
        <topology evidence="1">Multi-pass membrane protein</topology>
    </subcellularLocation>
</comment>
<feature type="chain" id="PRO_5045028975" evidence="6">
    <location>
        <begin position="19"/>
        <end position="102"/>
    </location>
</feature>
<feature type="signal peptide" evidence="6">
    <location>
        <begin position="1"/>
        <end position="18"/>
    </location>
</feature>
<keyword evidence="9" id="KW-1185">Reference proteome</keyword>
<keyword evidence="2 5" id="KW-0812">Transmembrane</keyword>